<evidence type="ECO:0000313" key="2">
    <source>
        <dbReference type="Proteomes" id="UP000215335"/>
    </source>
</evidence>
<dbReference type="AlphaFoldDB" id="A0A232EH70"/>
<keyword evidence="2" id="KW-1185">Reference proteome</keyword>
<reference evidence="1 2" key="1">
    <citation type="journal article" date="2017" name="Curr. Biol.">
        <title>The Evolution of Venom by Co-option of Single-Copy Genes.</title>
        <authorList>
            <person name="Martinson E.O."/>
            <person name="Mrinalini"/>
            <person name="Kelkar Y.D."/>
            <person name="Chang C.H."/>
            <person name="Werren J.H."/>
        </authorList>
    </citation>
    <scope>NUCLEOTIDE SEQUENCE [LARGE SCALE GENOMIC DNA]</scope>
    <source>
        <strain evidence="1 2">Alberta</strain>
        <tissue evidence="1">Whole body</tissue>
    </source>
</reference>
<proteinExistence type="predicted"/>
<organism evidence="1 2">
    <name type="scientific">Trichomalopsis sarcophagae</name>
    <dbReference type="NCBI Taxonomy" id="543379"/>
    <lineage>
        <taxon>Eukaryota</taxon>
        <taxon>Metazoa</taxon>
        <taxon>Ecdysozoa</taxon>
        <taxon>Arthropoda</taxon>
        <taxon>Hexapoda</taxon>
        <taxon>Insecta</taxon>
        <taxon>Pterygota</taxon>
        <taxon>Neoptera</taxon>
        <taxon>Endopterygota</taxon>
        <taxon>Hymenoptera</taxon>
        <taxon>Apocrita</taxon>
        <taxon>Proctotrupomorpha</taxon>
        <taxon>Chalcidoidea</taxon>
        <taxon>Pteromalidae</taxon>
        <taxon>Pteromalinae</taxon>
        <taxon>Trichomalopsis</taxon>
    </lineage>
</organism>
<dbReference type="Proteomes" id="UP000215335">
    <property type="component" value="Unassembled WGS sequence"/>
</dbReference>
<protein>
    <submittedName>
        <fullName evidence="1">Uncharacterized protein</fullName>
    </submittedName>
</protein>
<evidence type="ECO:0000313" key="1">
    <source>
        <dbReference type="EMBL" id="OXU17678.1"/>
    </source>
</evidence>
<name>A0A232EH70_9HYME</name>
<dbReference type="EMBL" id="NNAY01004593">
    <property type="protein sequence ID" value="OXU17678.1"/>
    <property type="molecule type" value="Genomic_DNA"/>
</dbReference>
<accession>A0A232EH70</accession>
<gene>
    <name evidence="1" type="ORF">TSAR_014211</name>
</gene>
<comment type="caution">
    <text evidence="1">The sequence shown here is derived from an EMBL/GenBank/DDBJ whole genome shotgun (WGS) entry which is preliminary data.</text>
</comment>
<sequence>MRWRPWRDDTTSALQTRGSRFKTGFHDFFVALFTFNTSKETKLDKYVKIHGKGSQINFGVNMMHRLDISSVFKNFCD</sequence>